<comment type="caution">
    <text evidence="2">The sequence shown here is derived from an EMBL/GenBank/DDBJ whole genome shotgun (WGS) entry which is preliminary data.</text>
</comment>
<evidence type="ECO:0008006" key="4">
    <source>
        <dbReference type="Google" id="ProtNLM"/>
    </source>
</evidence>
<proteinExistence type="predicted"/>
<dbReference type="OrthoDB" id="8027383at2759"/>
<dbReference type="STRING" id="4795.A0A225UYB0"/>
<gene>
    <name evidence="2" type="ORF">PHMEG_00031635</name>
</gene>
<evidence type="ECO:0000256" key="1">
    <source>
        <dbReference type="SAM" id="MobiDB-lite"/>
    </source>
</evidence>
<evidence type="ECO:0000313" key="2">
    <source>
        <dbReference type="EMBL" id="OWY97757.1"/>
    </source>
</evidence>
<feature type="region of interest" description="Disordered" evidence="1">
    <location>
        <begin position="112"/>
        <end position="137"/>
    </location>
</feature>
<feature type="compositionally biased region" description="Acidic residues" evidence="1">
    <location>
        <begin position="113"/>
        <end position="137"/>
    </location>
</feature>
<protein>
    <recommendedName>
        <fullName evidence="4">Polyprotein</fullName>
    </recommendedName>
</protein>
<dbReference type="Proteomes" id="UP000198211">
    <property type="component" value="Unassembled WGS sequence"/>
</dbReference>
<organism evidence="2 3">
    <name type="scientific">Phytophthora megakarya</name>
    <dbReference type="NCBI Taxonomy" id="4795"/>
    <lineage>
        <taxon>Eukaryota</taxon>
        <taxon>Sar</taxon>
        <taxon>Stramenopiles</taxon>
        <taxon>Oomycota</taxon>
        <taxon>Peronosporomycetes</taxon>
        <taxon>Peronosporales</taxon>
        <taxon>Peronosporaceae</taxon>
        <taxon>Phytophthora</taxon>
    </lineage>
</organism>
<dbReference type="EMBL" id="NBNE01010099">
    <property type="protein sequence ID" value="OWY97757.1"/>
    <property type="molecule type" value="Genomic_DNA"/>
</dbReference>
<reference evidence="3" key="1">
    <citation type="submission" date="2017-03" db="EMBL/GenBank/DDBJ databases">
        <title>Phytopthora megakarya and P. palmivora, two closely related causual agents of cacao black pod achieved similar genome size and gene model numbers by different mechanisms.</title>
        <authorList>
            <person name="Ali S."/>
            <person name="Shao J."/>
            <person name="Larry D.J."/>
            <person name="Kronmiller B."/>
            <person name="Shen D."/>
            <person name="Strem M.D."/>
            <person name="Melnick R.L."/>
            <person name="Guiltinan M.J."/>
            <person name="Tyler B.M."/>
            <person name="Meinhardt L.W."/>
            <person name="Bailey B.A."/>
        </authorList>
    </citation>
    <scope>NUCLEOTIDE SEQUENCE [LARGE SCALE GENOMIC DNA]</scope>
    <source>
        <strain evidence="3">zdho120</strain>
    </source>
</reference>
<evidence type="ECO:0000313" key="3">
    <source>
        <dbReference type="Proteomes" id="UP000198211"/>
    </source>
</evidence>
<sequence>MLVGSGLPHRLWEYALQHATYIRNRIPRRGAQLTPHERIFGRRPDVSKLPIFGQAVVARVPDQLRCKHKGQLGAFIGCAEEIKGLYIYTKGTQRSIFASRDVTVLDRMLFEVGPEEEDDDDTGGDSMDDEDGEVVQN</sequence>
<keyword evidence="3" id="KW-1185">Reference proteome</keyword>
<accession>A0A225UYB0</accession>
<dbReference type="AlphaFoldDB" id="A0A225UYB0"/>
<name>A0A225UYB0_9STRA</name>